<gene>
    <name evidence="3" type="ORF">JVT61DRAFT_739</name>
</gene>
<dbReference type="CDD" id="cd00882">
    <property type="entry name" value="Ras_like_GTPase"/>
    <property type="match status" value="1"/>
</dbReference>
<evidence type="ECO:0000256" key="1">
    <source>
        <dbReference type="SAM" id="MobiDB-lite"/>
    </source>
</evidence>
<reference evidence="3" key="1">
    <citation type="submission" date="2021-03" db="EMBL/GenBank/DDBJ databases">
        <title>Evolutionary innovations through gain and loss of genes in the ectomycorrhizal Boletales.</title>
        <authorList>
            <person name="Wu G."/>
            <person name="Miyauchi S."/>
            <person name="Morin E."/>
            <person name="Yang Z.-L."/>
            <person name="Xu J."/>
            <person name="Martin F.M."/>
        </authorList>
    </citation>
    <scope>NUCLEOTIDE SEQUENCE</scope>
    <source>
        <strain evidence="3">BR01</strain>
    </source>
</reference>
<feature type="region of interest" description="Disordered" evidence="1">
    <location>
        <begin position="299"/>
        <end position="328"/>
    </location>
</feature>
<dbReference type="OrthoDB" id="8954335at2759"/>
<organism evidence="3 4">
    <name type="scientific">Boletus reticuloceps</name>
    <dbReference type="NCBI Taxonomy" id="495285"/>
    <lineage>
        <taxon>Eukaryota</taxon>
        <taxon>Fungi</taxon>
        <taxon>Dikarya</taxon>
        <taxon>Basidiomycota</taxon>
        <taxon>Agaricomycotina</taxon>
        <taxon>Agaricomycetes</taxon>
        <taxon>Agaricomycetidae</taxon>
        <taxon>Boletales</taxon>
        <taxon>Boletineae</taxon>
        <taxon>Boletaceae</taxon>
        <taxon>Boletoideae</taxon>
        <taxon>Boletus</taxon>
    </lineage>
</organism>
<feature type="domain" description="G" evidence="2">
    <location>
        <begin position="15"/>
        <end position="72"/>
    </location>
</feature>
<sequence length="328" mass="37926">MLKDRFQPDPDDFVIVVMGPTGSGKTNFINRLTRNVEQRKASSLKCDTQNVTPYPITYQDLRVVLVDTPSFDDTYRPDSEILRVIADWLIQKYSNGIPLRIAGIIYVHRITDNRVPGSAYKNLQVFGRLCGNAPLPRTRLVTTMWDQSKDQATAIRRETQLIDEFWRTLIDGGATVHRFYNTTDSAQKIVGSLLRMGNGGEQLLIQEELIEQQKRINETEAGKITYNRLQKLQADKCQMLKELTEEAKQQNDPDLARCLQDQRDKVDVQLQETFEETKTKIPLSRRILLWLFGRKFHTERPTPTRRHDRRTRSSTDLARHPTGSRLTI</sequence>
<evidence type="ECO:0000259" key="2">
    <source>
        <dbReference type="Pfam" id="PF01926"/>
    </source>
</evidence>
<keyword evidence="3" id="KW-0378">Hydrolase</keyword>
<evidence type="ECO:0000313" key="4">
    <source>
        <dbReference type="Proteomes" id="UP000683000"/>
    </source>
</evidence>
<dbReference type="InterPro" id="IPR006073">
    <property type="entry name" value="GTP-bd"/>
</dbReference>
<dbReference type="SUPFAM" id="SSF52540">
    <property type="entry name" value="P-loop containing nucleoside triphosphate hydrolases"/>
    <property type="match status" value="1"/>
</dbReference>
<dbReference type="Pfam" id="PF01926">
    <property type="entry name" value="MMR_HSR1"/>
    <property type="match status" value="1"/>
</dbReference>
<dbReference type="AlphaFoldDB" id="A0A8I2Z3L3"/>
<protein>
    <submittedName>
        <fullName evidence="3">P-loop containing nucleoside triphosphate hydrolase protein</fullName>
    </submittedName>
</protein>
<dbReference type="GO" id="GO:0005525">
    <property type="term" value="F:GTP binding"/>
    <property type="evidence" value="ECO:0007669"/>
    <property type="project" value="InterPro"/>
</dbReference>
<dbReference type="GO" id="GO:0016787">
    <property type="term" value="F:hydrolase activity"/>
    <property type="evidence" value="ECO:0007669"/>
    <property type="project" value="UniProtKB-KW"/>
</dbReference>
<dbReference type="Proteomes" id="UP000683000">
    <property type="component" value="Unassembled WGS sequence"/>
</dbReference>
<dbReference type="Gene3D" id="3.40.50.300">
    <property type="entry name" value="P-loop containing nucleotide triphosphate hydrolases"/>
    <property type="match status" value="1"/>
</dbReference>
<evidence type="ECO:0000313" key="3">
    <source>
        <dbReference type="EMBL" id="KAG6382097.1"/>
    </source>
</evidence>
<accession>A0A8I2Z3L3</accession>
<keyword evidence="4" id="KW-1185">Reference proteome</keyword>
<comment type="caution">
    <text evidence="3">The sequence shown here is derived from an EMBL/GenBank/DDBJ whole genome shotgun (WGS) entry which is preliminary data.</text>
</comment>
<proteinExistence type="predicted"/>
<dbReference type="InterPro" id="IPR027417">
    <property type="entry name" value="P-loop_NTPase"/>
</dbReference>
<name>A0A8I2Z3L3_9AGAM</name>
<dbReference type="EMBL" id="JAGFBS010000001">
    <property type="protein sequence ID" value="KAG6382097.1"/>
    <property type="molecule type" value="Genomic_DNA"/>
</dbReference>